<accession>A0A9X4XN56</accession>
<comment type="caution">
    <text evidence="2">The sequence shown here is derived from an EMBL/GenBank/DDBJ whole genome shotgun (WGS) entry which is preliminary data.</text>
</comment>
<proteinExistence type="predicted"/>
<evidence type="ECO:0000256" key="1">
    <source>
        <dbReference type="SAM" id="MobiDB-lite"/>
    </source>
</evidence>
<dbReference type="Proteomes" id="UP000438991">
    <property type="component" value="Unassembled WGS sequence"/>
</dbReference>
<reference evidence="2 3" key="1">
    <citation type="submission" date="2019-11" db="EMBL/GenBank/DDBJ databases">
        <title>Whole-genome sequence of Rhodoplanes serenus DSM 18633, type strain.</title>
        <authorList>
            <person name="Kyndt J.A."/>
            <person name="Meyer T.E."/>
        </authorList>
    </citation>
    <scope>NUCLEOTIDE SEQUENCE [LARGE SCALE GENOMIC DNA]</scope>
    <source>
        <strain evidence="2 3">DSM 18633</strain>
    </source>
</reference>
<sequence>MKNSKGSLMCDDQNLTSNRAATSGGSSRQKPNRNAHFRCVFHPESPRGPARLVFHFPGRRHAFSTVDVSLDMVAELTDGMTGSPLRRLRRLGHLIWAICRAERRALYAEKLRERLTV</sequence>
<gene>
    <name evidence="2" type="ORF">GJ689_10420</name>
</gene>
<evidence type="ECO:0000313" key="2">
    <source>
        <dbReference type="EMBL" id="MTW16619.1"/>
    </source>
</evidence>
<dbReference type="EMBL" id="WNKV01000007">
    <property type="protein sequence ID" value="MTW16619.1"/>
    <property type="molecule type" value="Genomic_DNA"/>
</dbReference>
<evidence type="ECO:0000313" key="3">
    <source>
        <dbReference type="Proteomes" id="UP000438991"/>
    </source>
</evidence>
<name>A0A9X4XN56_9BRAD</name>
<dbReference type="AlphaFoldDB" id="A0A9X4XN56"/>
<dbReference type="RefSeq" id="WP_155479551.1">
    <property type="nucleotide sequence ID" value="NZ_WNKV01000007.1"/>
</dbReference>
<organism evidence="2 3">
    <name type="scientific">Rhodoplanes serenus</name>
    <dbReference type="NCBI Taxonomy" id="200615"/>
    <lineage>
        <taxon>Bacteria</taxon>
        <taxon>Pseudomonadati</taxon>
        <taxon>Pseudomonadota</taxon>
        <taxon>Alphaproteobacteria</taxon>
        <taxon>Hyphomicrobiales</taxon>
        <taxon>Nitrobacteraceae</taxon>
        <taxon>Rhodoplanes</taxon>
    </lineage>
</organism>
<feature type="compositionally biased region" description="Polar residues" evidence="1">
    <location>
        <begin position="13"/>
        <end position="29"/>
    </location>
</feature>
<feature type="region of interest" description="Disordered" evidence="1">
    <location>
        <begin position="1"/>
        <end position="34"/>
    </location>
</feature>
<protein>
    <submittedName>
        <fullName evidence="2">Uncharacterized protein</fullName>
    </submittedName>
</protein>